<dbReference type="RefSeq" id="WP_167477354.1">
    <property type="nucleotide sequence ID" value="NZ_CP046172.1"/>
</dbReference>
<proteinExistence type="predicted"/>
<protein>
    <submittedName>
        <fullName evidence="1">Uncharacterized protein</fullName>
    </submittedName>
</protein>
<reference evidence="1 2" key="1">
    <citation type="journal article" date="2019" name="ACS Chem. Biol.">
        <title>Identification and Mobilization of a Cryptic Antibiotic Biosynthesis Gene Locus from a Human-Pathogenic Nocardia Isolate.</title>
        <authorList>
            <person name="Herisse M."/>
            <person name="Ishida K."/>
            <person name="Porter J.L."/>
            <person name="Howden B."/>
            <person name="Hertweck C."/>
            <person name="Stinear T.P."/>
            <person name="Pidot S.J."/>
        </authorList>
    </citation>
    <scope>NUCLEOTIDE SEQUENCE [LARGE SCALE GENOMIC DNA]</scope>
    <source>
        <strain evidence="1 2">AUSMDU00012717</strain>
    </source>
</reference>
<dbReference type="EMBL" id="CP046172">
    <property type="protein sequence ID" value="QIS15035.1"/>
    <property type="molecule type" value="Genomic_DNA"/>
</dbReference>
<evidence type="ECO:0000313" key="2">
    <source>
        <dbReference type="Proteomes" id="UP000503540"/>
    </source>
</evidence>
<name>A0A6G9YP11_9NOCA</name>
<accession>A0A6G9YP11</accession>
<dbReference type="Proteomes" id="UP000503540">
    <property type="component" value="Chromosome"/>
</dbReference>
<keyword evidence="2" id="KW-1185">Reference proteome</keyword>
<gene>
    <name evidence="1" type="ORF">F5544_36025</name>
</gene>
<sequence length="178" mass="19256">MDEGVDLEIEAMGKVSRALSELDDDARGRVIRWVAERHNISLGPSPKKTGLASVSSGPDDEFDRNEIDEGIAAEASNWEHFAELYSASGASTHPAGMLVAAYWVQVLKGQDSFGSLELNKLLKDLGHGVTGTSKVMSTLIAKKPSLILQLKKSGKSQQARKTYRLTDAGKKTVEQMIA</sequence>
<dbReference type="AlphaFoldDB" id="A0A6G9YP11"/>
<organism evidence="1 2">
    <name type="scientific">Nocardia arthritidis</name>
    <dbReference type="NCBI Taxonomy" id="228602"/>
    <lineage>
        <taxon>Bacteria</taxon>
        <taxon>Bacillati</taxon>
        <taxon>Actinomycetota</taxon>
        <taxon>Actinomycetes</taxon>
        <taxon>Mycobacteriales</taxon>
        <taxon>Nocardiaceae</taxon>
        <taxon>Nocardia</taxon>
    </lineage>
</organism>
<evidence type="ECO:0000313" key="1">
    <source>
        <dbReference type="EMBL" id="QIS15035.1"/>
    </source>
</evidence>
<dbReference type="KEGG" id="nah:F5544_36025"/>